<dbReference type="SUPFAM" id="SSF54001">
    <property type="entry name" value="Cysteine proteinases"/>
    <property type="match status" value="1"/>
</dbReference>
<name>A0A3Q7I335_SOLLC</name>
<keyword evidence="3" id="KW-0378">Hydrolase</keyword>
<reference evidence="5" key="1">
    <citation type="journal article" date="2012" name="Nature">
        <title>The tomato genome sequence provides insights into fleshy fruit evolution.</title>
        <authorList>
            <consortium name="Tomato Genome Consortium"/>
        </authorList>
    </citation>
    <scope>NUCLEOTIDE SEQUENCE [LARGE SCALE GENOMIC DNA]</scope>
    <source>
        <strain evidence="5">cv. Heinz 1706</strain>
    </source>
</reference>
<dbReference type="Pfam" id="PF02902">
    <property type="entry name" value="Peptidase_C48"/>
    <property type="match status" value="1"/>
</dbReference>
<dbReference type="GO" id="GO:0008234">
    <property type="term" value="F:cysteine-type peptidase activity"/>
    <property type="evidence" value="ECO:0007669"/>
    <property type="project" value="InterPro"/>
</dbReference>
<keyword evidence="2" id="KW-0645">Protease</keyword>
<comment type="similarity">
    <text evidence="1">Belongs to the peptidase C48 family.</text>
</comment>
<dbReference type="PaxDb" id="4081-Solyc09g048960.1.1"/>
<keyword evidence="6" id="KW-1185">Reference proteome</keyword>
<dbReference type="Gene3D" id="3.40.395.10">
    <property type="entry name" value="Adenoviral Proteinase, Chain A"/>
    <property type="match status" value="1"/>
</dbReference>
<proteinExistence type="inferred from homology"/>
<evidence type="ECO:0000259" key="4">
    <source>
        <dbReference type="Pfam" id="PF02902"/>
    </source>
</evidence>
<dbReference type="InterPro" id="IPR038765">
    <property type="entry name" value="Papain-like_cys_pep_sf"/>
</dbReference>
<dbReference type="Gramene" id="Solyc09g047937.1.1">
    <property type="protein sequence ID" value="Solyc09g047937.1.1"/>
    <property type="gene ID" value="Solyc09g047937.1"/>
</dbReference>
<dbReference type="STRING" id="4081.A0A3Q7I335"/>
<protein>
    <recommendedName>
        <fullName evidence="4">Ubiquitin-like protease family profile domain-containing protein</fullName>
    </recommendedName>
</protein>
<dbReference type="AlphaFoldDB" id="A0A3Q7I335"/>
<dbReference type="Proteomes" id="UP000004994">
    <property type="component" value="Chromosome 9"/>
</dbReference>
<dbReference type="GO" id="GO:0006508">
    <property type="term" value="P:proteolysis"/>
    <property type="evidence" value="ECO:0007669"/>
    <property type="project" value="UniProtKB-KW"/>
</dbReference>
<sequence length="189" mass="22048">MCYMQVFETKHPFLYASGGDDESDLIDSFTKWLYMGTKKRAKKPYTDALNVINPAFELGVCTVDERLWFFKLAHSGQQWCDETKITNSFFKLCDAHEDKENFKVLDSDDIARYISGRRLLASTSWDKVDFVLIPLNIKENRHWIFVVFDIGQRSLEVYDSFPARGGVNLEFVWEQQAAAHVYPTCWKYA</sequence>
<evidence type="ECO:0000313" key="5">
    <source>
        <dbReference type="EnsemblPlants" id="Solyc09g047937.1.1"/>
    </source>
</evidence>
<dbReference type="EnsemblPlants" id="Solyc09g047937.1.1">
    <property type="protein sequence ID" value="Solyc09g047937.1.1"/>
    <property type="gene ID" value="Solyc09g047937.1"/>
</dbReference>
<reference evidence="5" key="2">
    <citation type="submission" date="2019-01" db="UniProtKB">
        <authorList>
            <consortium name="EnsemblPlants"/>
        </authorList>
    </citation>
    <scope>IDENTIFICATION</scope>
    <source>
        <strain evidence="5">cv. Heinz 1706</strain>
    </source>
</reference>
<evidence type="ECO:0000256" key="2">
    <source>
        <dbReference type="ARBA" id="ARBA00022670"/>
    </source>
</evidence>
<evidence type="ECO:0000313" key="6">
    <source>
        <dbReference type="Proteomes" id="UP000004994"/>
    </source>
</evidence>
<organism evidence="5">
    <name type="scientific">Solanum lycopersicum</name>
    <name type="common">Tomato</name>
    <name type="synonym">Lycopersicon esculentum</name>
    <dbReference type="NCBI Taxonomy" id="4081"/>
    <lineage>
        <taxon>Eukaryota</taxon>
        <taxon>Viridiplantae</taxon>
        <taxon>Streptophyta</taxon>
        <taxon>Embryophyta</taxon>
        <taxon>Tracheophyta</taxon>
        <taxon>Spermatophyta</taxon>
        <taxon>Magnoliopsida</taxon>
        <taxon>eudicotyledons</taxon>
        <taxon>Gunneridae</taxon>
        <taxon>Pentapetalae</taxon>
        <taxon>asterids</taxon>
        <taxon>lamiids</taxon>
        <taxon>Solanales</taxon>
        <taxon>Solanaceae</taxon>
        <taxon>Solanoideae</taxon>
        <taxon>Solaneae</taxon>
        <taxon>Solanum</taxon>
        <taxon>Solanum subgen. Lycopersicon</taxon>
    </lineage>
</organism>
<evidence type="ECO:0000256" key="3">
    <source>
        <dbReference type="ARBA" id="ARBA00022801"/>
    </source>
</evidence>
<evidence type="ECO:0000256" key="1">
    <source>
        <dbReference type="ARBA" id="ARBA00005234"/>
    </source>
</evidence>
<dbReference type="InParanoid" id="A0A3Q7I335"/>
<feature type="domain" description="Ubiquitin-like protease family profile" evidence="4">
    <location>
        <begin position="94"/>
        <end position="162"/>
    </location>
</feature>
<dbReference type="InterPro" id="IPR003653">
    <property type="entry name" value="Peptidase_C48_C"/>
</dbReference>
<accession>A0A3Q7I335</accession>